<dbReference type="STRING" id="1735162.PeribacterB2_0100"/>
<dbReference type="PANTHER" id="PTHR38590:SF1">
    <property type="entry name" value="BLL0828 PROTEIN"/>
    <property type="match status" value="1"/>
</dbReference>
<dbReference type="Proteomes" id="UP000069135">
    <property type="component" value="Chromosome"/>
</dbReference>
<sequence length="136" mass="15946">MNEETRDALERKHKCAFVKRLRRKMTHEENMLWKVPRARRCRGLKFRRQVNIGPYIVDFLCKESRLVVEVDGGIHERKDRRAYDRERDAFLHGCGYCVMRIKNAEVRISLPGVLDRIGNAGEKLAQHTTTQTPPLS</sequence>
<accession>A0A0S1SGD2</accession>
<accession>A0A0S1SPG5</accession>
<feature type="domain" description="DUF559" evidence="1">
    <location>
        <begin position="16"/>
        <end position="118"/>
    </location>
</feature>
<dbReference type="InterPro" id="IPR007569">
    <property type="entry name" value="DUF559"/>
</dbReference>
<accession>A0A0S1SSA3</accession>
<keyword evidence="2" id="KW-0489">Methyltransferase</keyword>
<protein>
    <submittedName>
        <fullName evidence="2">DNA methylase</fullName>
    </submittedName>
</protein>
<dbReference type="PATRIC" id="fig|1735161.3.peg.99"/>
<dbReference type="InterPro" id="IPR047216">
    <property type="entry name" value="Endonuclease_DUF559_bact"/>
</dbReference>
<dbReference type="InterPro" id="IPR011335">
    <property type="entry name" value="Restrct_endonuc-II-like"/>
</dbReference>
<name>A0A0S1SGD2_9BACT</name>
<dbReference type="Gene3D" id="3.40.960.10">
    <property type="entry name" value="VSR Endonuclease"/>
    <property type="match status" value="1"/>
</dbReference>
<keyword evidence="2" id="KW-0808">Transferase</keyword>
<dbReference type="PANTHER" id="PTHR38590">
    <property type="entry name" value="BLL0828 PROTEIN"/>
    <property type="match status" value="1"/>
</dbReference>
<dbReference type="SUPFAM" id="SSF52980">
    <property type="entry name" value="Restriction endonuclease-like"/>
    <property type="match status" value="1"/>
</dbReference>
<evidence type="ECO:0000313" key="2">
    <source>
        <dbReference type="EMBL" id="ALM12803.1"/>
    </source>
</evidence>
<dbReference type="GO" id="GO:0008168">
    <property type="term" value="F:methyltransferase activity"/>
    <property type="evidence" value="ECO:0007669"/>
    <property type="project" value="UniProtKB-KW"/>
</dbReference>
<organism evidence="2 3">
    <name type="scientific">Candidatus Peribacter riflensis</name>
    <dbReference type="NCBI Taxonomy" id="1735162"/>
    <lineage>
        <taxon>Bacteria</taxon>
        <taxon>Candidatus Peregrinibacteriota</taxon>
        <taxon>Candidatus Peribacteria</taxon>
        <taxon>Candidatus Peribacterales</taxon>
        <taxon>Candidatus Peribacteraceae</taxon>
        <taxon>Candidatus Peribacter</taxon>
    </lineage>
</organism>
<dbReference type="Pfam" id="PF04480">
    <property type="entry name" value="DUF559"/>
    <property type="match status" value="1"/>
</dbReference>
<reference evidence="3" key="1">
    <citation type="submission" date="2015-10" db="EMBL/GenBank/DDBJ databases">
        <title>Analysis of five complete genome sequences for members of the class Peribacteria in the recently recognized Peregrinibacteria bacterial phylum.</title>
        <authorList>
            <person name="Anantharaman K."/>
            <person name="Brown C.T."/>
            <person name="Burstein D."/>
            <person name="Castelle C.J."/>
            <person name="Probst A.J."/>
            <person name="Thomas B.C."/>
            <person name="Williams K.H."/>
            <person name="Banfield J.F."/>
        </authorList>
    </citation>
    <scope>NUCLEOTIDE SEQUENCE [LARGE SCALE GENOMIC DNA]</scope>
</reference>
<evidence type="ECO:0000313" key="3">
    <source>
        <dbReference type="Proteomes" id="UP000069135"/>
    </source>
</evidence>
<evidence type="ECO:0000259" key="1">
    <source>
        <dbReference type="Pfam" id="PF04480"/>
    </source>
</evidence>
<dbReference type="GO" id="GO:0032259">
    <property type="term" value="P:methylation"/>
    <property type="evidence" value="ECO:0007669"/>
    <property type="project" value="UniProtKB-KW"/>
</dbReference>
<dbReference type="KEGG" id="prf:PeribacterA2_0100"/>
<proteinExistence type="predicted"/>
<accession>A0A0S1SW26</accession>
<gene>
    <name evidence="2" type="ORF">PeribacterD1_0100</name>
</gene>
<dbReference type="AlphaFoldDB" id="A0A0S1SGD2"/>
<accession>A0A0S1SJF8</accession>
<dbReference type="EMBL" id="CP013065">
    <property type="protein sequence ID" value="ALM12803.1"/>
    <property type="molecule type" value="Genomic_DNA"/>
</dbReference>
<dbReference type="CDD" id="cd01038">
    <property type="entry name" value="Endonuclease_DUF559"/>
    <property type="match status" value="1"/>
</dbReference>
<reference evidence="2 3" key="2">
    <citation type="journal article" date="2016" name="PeerJ">
        <title>Analysis of five complete genome sequences for members of the class Peribacteria in the recently recognized Peregrinibacteria bacterial phylum.</title>
        <authorList>
            <person name="Anantharaman K."/>
            <person name="Brown C.T."/>
            <person name="Burstein D."/>
            <person name="Castelle C.J."/>
            <person name="Probst A.J."/>
            <person name="Thomas B.C."/>
            <person name="Williams K.H."/>
            <person name="Banfield J.F."/>
        </authorList>
    </citation>
    <scope>NUCLEOTIDE SEQUENCE [LARGE SCALE GENOMIC DNA]</scope>
    <source>
        <strain evidence="2">RIFOXYD1_FULL_PER-ii_59_16</strain>
    </source>
</reference>